<dbReference type="Proteomes" id="UP000640725">
    <property type="component" value="Unassembled WGS sequence"/>
</dbReference>
<sequence>MSEIPIIATNDETTMDKICPSCGFNNSQQAKFCIECGTLLTNSESVNKPEILYPASNNSKPSPFQEGGFTPLIIKPEAQVRERSSVVFTRPAERRLLTVMFCDLVGSTALSEQLDPEELRELIQTYQETCAHIVMQFEGYIAQYLGDGILIYFGYPIAHEDDAQRAVRAALGIIEAMASLKSRCVQNRCLNLAVRLGLHTGLVVVGEVGAGNKREQLAIGQTPNLAARLQGLAQPNMAVLSQKTYQLVQDIFEFQPLGLHSLKGISQATQVYQVLRETNHCQRAKIATRETPHIGRQQQLEQLKAIWETVKTGRGQVVLVTGEAGMGKSRLIQAFKQHLATENYRLRELYCSPYYQHTPFHPILELLRERILNLWQKDSPDQKLRKLEEYLTENQLPVAETVPLFAQLLEIPLTEQYTPLNLSPQAQKQKIIEAMLAMIRRLASQQPVLVIVEDLHWIDPSSLEVLNRLIEAGSNLPILRLCISRPGFEIKSLDFSQITEINLDYLSLEQTTEIVNGITLGKALPEVLMKLILEKSDGIPLFVEELTKMVLDSGWLEDLGGRYELVGSVPRLTIPDTLKGLLMERLDRLEHAREVAQLGATIGREFSYELLQMIAIHELTELGLDENKIIQGLQQLVERNLLNIKGEIPISSYSFKTVLIQDAAYDSLLKSTRQRYHRQIAQALESKFPEFAEQKPELLAYHYTKAGLLEIAINYWQKSGDKAFKASANEEAIAHFNKGLSLLKDLPETSHHLEQELQLQTTLGKALIATKGYAASEVETVYKRSEELCLKIGDTPQIFLVLWGLYSYHIARAEYQIALEFAHRLMSVAQQQQNPIFEMEAYFTLGLCHFYLGDIIQAQTHWQKGLSLYQLKPNNCYICLTGQDVGIGFLSFLSWSSWLLGNTEQALHYSQQSLILAHERSHPYSLGMALSLAAMFYQYCQQPEIVQKYAESAIALSQEQSFEFWLVHGKILKGWVLVEQGYFEAGINQLQEGITDHTKIGGQISHTYFLGLMAQAYSKGGDYNSAFNILEKALIKVEKNQEHFWEAELYRLRGGLNVKVNQNLEAAKLDFQKAINIAQKQQATALELRAKQDYELYS</sequence>
<evidence type="ECO:0000313" key="4">
    <source>
        <dbReference type="EMBL" id="MBE9146691.1"/>
    </source>
</evidence>
<dbReference type="Pfam" id="PF00211">
    <property type="entry name" value="Guanylate_cyc"/>
    <property type="match status" value="1"/>
</dbReference>
<dbReference type="SMART" id="SM00044">
    <property type="entry name" value="CYCc"/>
    <property type="match status" value="1"/>
</dbReference>
<keyword evidence="5" id="KW-1185">Reference proteome</keyword>
<keyword evidence="1" id="KW-0547">Nucleotide-binding</keyword>
<dbReference type="SMART" id="SM00028">
    <property type="entry name" value="TPR"/>
    <property type="match status" value="3"/>
</dbReference>
<evidence type="ECO:0000259" key="3">
    <source>
        <dbReference type="PROSITE" id="PS50125"/>
    </source>
</evidence>
<evidence type="ECO:0000313" key="5">
    <source>
        <dbReference type="Proteomes" id="UP000640725"/>
    </source>
</evidence>
<dbReference type="InterPro" id="IPR027417">
    <property type="entry name" value="P-loop_NTPase"/>
</dbReference>
<dbReference type="EMBL" id="JADEWU010000117">
    <property type="protein sequence ID" value="MBE9146691.1"/>
    <property type="molecule type" value="Genomic_DNA"/>
</dbReference>
<dbReference type="InterPro" id="IPR001054">
    <property type="entry name" value="A/G_cyclase"/>
</dbReference>
<proteinExistence type="predicted"/>
<dbReference type="PANTHER" id="PTHR16305:SF28">
    <property type="entry name" value="GUANYLATE CYCLASE DOMAIN-CONTAINING PROTEIN"/>
    <property type="match status" value="1"/>
</dbReference>
<dbReference type="InterPro" id="IPR041664">
    <property type="entry name" value="AAA_16"/>
</dbReference>
<dbReference type="SUPFAM" id="SSF55073">
    <property type="entry name" value="Nucleotide cyclase"/>
    <property type="match status" value="1"/>
</dbReference>
<dbReference type="PROSITE" id="PS50125">
    <property type="entry name" value="GUANYLATE_CYCLASE_2"/>
    <property type="match status" value="1"/>
</dbReference>
<dbReference type="InterPro" id="IPR029787">
    <property type="entry name" value="Nucleotide_cyclase"/>
</dbReference>
<dbReference type="Gene3D" id="3.40.50.300">
    <property type="entry name" value="P-loop containing nucleotide triphosphate hydrolases"/>
    <property type="match status" value="1"/>
</dbReference>
<dbReference type="SUPFAM" id="SSF52540">
    <property type="entry name" value="P-loop containing nucleoside triphosphate hydrolases"/>
    <property type="match status" value="1"/>
</dbReference>
<name>A0ABR9UJP6_9CYAN</name>
<comment type="caution">
    <text evidence="4">The sequence shown here is derived from an EMBL/GenBank/DDBJ whole genome shotgun (WGS) entry which is preliminary data.</text>
</comment>
<dbReference type="CDD" id="cd07302">
    <property type="entry name" value="CHD"/>
    <property type="match status" value="1"/>
</dbReference>
<feature type="domain" description="Guanylate cyclase" evidence="3">
    <location>
        <begin position="98"/>
        <end position="230"/>
    </location>
</feature>
<organism evidence="4 5">
    <name type="scientific">Planktothrix mougeotii LEGE 06226</name>
    <dbReference type="NCBI Taxonomy" id="1828728"/>
    <lineage>
        <taxon>Bacteria</taxon>
        <taxon>Bacillati</taxon>
        <taxon>Cyanobacteriota</taxon>
        <taxon>Cyanophyceae</taxon>
        <taxon>Oscillatoriophycideae</taxon>
        <taxon>Oscillatoriales</taxon>
        <taxon>Microcoleaceae</taxon>
        <taxon>Planktothrix</taxon>
    </lineage>
</organism>
<accession>A0ABR9UJP6</accession>
<dbReference type="InterPro" id="IPR011990">
    <property type="entry name" value="TPR-like_helical_dom_sf"/>
</dbReference>
<dbReference type="PANTHER" id="PTHR16305">
    <property type="entry name" value="TESTICULAR SOLUBLE ADENYLYL CYCLASE"/>
    <property type="match status" value="1"/>
</dbReference>
<dbReference type="Gene3D" id="3.30.70.1230">
    <property type="entry name" value="Nucleotide cyclase"/>
    <property type="match status" value="1"/>
</dbReference>
<dbReference type="InterPro" id="IPR019734">
    <property type="entry name" value="TPR_rpt"/>
</dbReference>
<protein>
    <submittedName>
        <fullName evidence="4">AAA family ATPase</fullName>
    </submittedName>
</protein>
<dbReference type="RefSeq" id="WP_193871994.1">
    <property type="nucleotide sequence ID" value="NZ_JADEWU010000117.1"/>
</dbReference>
<dbReference type="Pfam" id="PF13191">
    <property type="entry name" value="AAA_16"/>
    <property type="match status" value="1"/>
</dbReference>
<gene>
    <name evidence="4" type="ORF">IQ236_26200</name>
</gene>
<evidence type="ECO:0000256" key="1">
    <source>
        <dbReference type="ARBA" id="ARBA00022741"/>
    </source>
</evidence>
<dbReference type="Gene3D" id="1.25.40.10">
    <property type="entry name" value="Tetratricopeptide repeat domain"/>
    <property type="match status" value="2"/>
</dbReference>
<evidence type="ECO:0000256" key="2">
    <source>
        <dbReference type="ARBA" id="ARBA00022840"/>
    </source>
</evidence>
<reference evidence="4 5" key="1">
    <citation type="submission" date="2020-10" db="EMBL/GenBank/DDBJ databases">
        <authorList>
            <person name="Castelo-Branco R."/>
            <person name="Eusebio N."/>
            <person name="Adriana R."/>
            <person name="Vieira A."/>
            <person name="Brugerolle De Fraissinette N."/>
            <person name="Rezende De Castro R."/>
            <person name="Schneider M.P."/>
            <person name="Vasconcelos V."/>
            <person name="Leao P.N."/>
        </authorList>
    </citation>
    <scope>NUCLEOTIDE SEQUENCE [LARGE SCALE GENOMIC DNA]</scope>
    <source>
        <strain evidence="4 5">LEGE 06226</strain>
    </source>
</reference>
<keyword evidence="2" id="KW-0067">ATP-binding</keyword>
<dbReference type="SUPFAM" id="SSF48452">
    <property type="entry name" value="TPR-like"/>
    <property type="match status" value="2"/>
</dbReference>